<evidence type="ECO:0000256" key="1">
    <source>
        <dbReference type="SAM" id="Phobius"/>
    </source>
</evidence>
<keyword evidence="3" id="KW-1185">Reference proteome</keyword>
<protein>
    <recommendedName>
        <fullName evidence="4">Transmembrane Fragile-X-F protein</fullName>
    </recommendedName>
</protein>
<name>A0A9Q4B2Q2_SALAG</name>
<keyword evidence="1" id="KW-0472">Membrane</keyword>
<dbReference type="RefSeq" id="WP_257821367.1">
    <property type="nucleotide sequence ID" value="NZ_JABXYM010000001.1"/>
</dbReference>
<dbReference type="EMBL" id="JABXYM010000001">
    <property type="protein sequence ID" value="MCR6096880.1"/>
    <property type="molecule type" value="Genomic_DNA"/>
</dbReference>
<evidence type="ECO:0000313" key="2">
    <source>
        <dbReference type="EMBL" id="MCR6096880.1"/>
    </source>
</evidence>
<feature type="transmembrane region" description="Helical" evidence="1">
    <location>
        <begin position="12"/>
        <end position="33"/>
    </location>
</feature>
<keyword evidence="1" id="KW-1133">Transmembrane helix</keyword>
<gene>
    <name evidence="2" type="ORF">HXA33_09960</name>
</gene>
<reference evidence="2" key="1">
    <citation type="submission" date="2020-06" db="EMBL/GenBank/DDBJ databases">
        <title>Insight into the genomes of haloalkaliphilic bacilli from Kenyan soda lakes.</title>
        <authorList>
            <person name="Mwirichia R."/>
            <person name="Villamizar G.C."/>
            <person name="Poehlein A."/>
            <person name="Mugweru J."/>
            <person name="Kipnyargis A."/>
            <person name="Kiplimo D."/>
            <person name="Orwa P."/>
            <person name="Daniel R."/>
        </authorList>
    </citation>
    <scope>NUCLEOTIDE SEQUENCE</scope>
    <source>
        <strain evidence="2">B1096_S55</strain>
    </source>
</reference>
<dbReference type="Proteomes" id="UP001057753">
    <property type="component" value="Unassembled WGS sequence"/>
</dbReference>
<organism evidence="2 3">
    <name type="scientific">Salipaludibacillus agaradhaerens</name>
    <name type="common">Bacillus agaradhaerens</name>
    <dbReference type="NCBI Taxonomy" id="76935"/>
    <lineage>
        <taxon>Bacteria</taxon>
        <taxon>Bacillati</taxon>
        <taxon>Bacillota</taxon>
        <taxon>Bacilli</taxon>
        <taxon>Bacillales</taxon>
        <taxon>Bacillaceae</taxon>
    </lineage>
</organism>
<keyword evidence="1" id="KW-0812">Transmembrane</keyword>
<feature type="transmembrane region" description="Helical" evidence="1">
    <location>
        <begin position="39"/>
        <end position="60"/>
    </location>
</feature>
<sequence length="74" mass="8353">MSNTSSGGIGFTGLLTVLFIALKLTGVINWSWVWVLSPIWISFSIFILVFVVVLLIAALMDIKKEKRIRKMGRR</sequence>
<evidence type="ECO:0008006" key="4">
    <source>
        <dbReference type="Google" id="ProtNLM"/>
    </source>
</evidence>
<evidence type="ECO:0000313" key="3">
    <source>
        <dbReference type="Proteomes" id="UP001057753"/>
    </source>
</evidence>
<comment type="caution">
    <text evidence="2">The sequence shown here is derived from an EMBL/GenBank/DDBJ whole genome shotgun (WGS) entry which is preliminary data.</text>
</comment>
<accession>A0A9Q4B2Q2</accession>
<proteinExistence type="predicted"/>
<dbReference type="AlphaFoldDB" id="A0A9Q4B2Q2"/>